<evidence type="ECO:0000313" key="2">
    <source>
        <dbReference type="Proteomes" id="UP001165960"/>
    </source>
</evidence>
<accession>A0ACC2RMG9</accession>
<sequence length="139" mass="15416">MSISMLYSTAQSSIKACFDFRSLLLPWMPLNALFAALKPFQVVTTACFYSFTSRSSPTDDACFSGITTTIPSEGDEPSVVMFVGTFFTEHKLLPKVKPQKNVNSRLYNMADRPARTASAQEPLGLDDELSLMFNTSCYI</sequence>
<dbReference type="EMBL" id="QTSX02007117">
    <property type="protein sequence ID" value="KAJ9051264.1"/>
    <property type="molecule type" value="Genomic_DNA"/>
</dbReference>
<comment type="caution">
    <text evidence="1">The sequence shown here is derived from an EMBL/GenBank/DDBJ whole genome shotgun (WGS) entry which is preliminary data.</text>
</comment>
<gene>
    <name evidence="1" type="ORF">DSO57_1006186</name>
</gene>
<dbReference type="Proteomes" id="UP001165960">
    <property type="component" value="Unassembled WGS sequence"/>
</dbReference>
<organism evidence="1 2">
    <name type="scientific">Entomophthora muscae</name>
    <dbReference type="NCBI Taxonomy" id="34485"/>
    <lineage>
        <taxon>Eukaryota</taxon>
        <taxon>Fungi</taxon>
        <taxon>Fungi incertae sedis</taxon>
        <taxon>Zoopagomycota</taxon>
        <taxon>Entomophthoromycotina</taxon>
        <taxon>Entomophthoromycetes</taxon>
        <taxon>Entomophthorales</taxon>
        <taxon>Entomophthoraceae</taxon>
        <taxon>Entomophthora</taxon>
    </lineage>
</organism>
<protein>
    <submittedName>
        <fullName evidence="1">Uncharacterized protein</fullName>
    </submittedName>
</protein>
<keyword evidence="2" id="KW-1185">Reference proteome</keyword>
<proteinExistence type="predicted"/>
<name>A0ACC2RMG9_9FUNG</name>
<reference evidence="1" key="1">
    <citation type="submission" date="2022-04" db="EMBL/GenBank/DDBJ databases">
        <title>Genome of the entomopathogenic fungus Entomophthora muscae.</title>
        <authorList>
            <person name="Elya C."/>
            <person name="Lovett B.R."/>
            <person name="Lee E."/>
            <person name="Macias A.M."/>
            <person name="Hajek A.E."/>
            <person name="De Bivort B.L."/>
            <person name="Kasson M.T."/>
            <person name="De Fine Licht H.H."/>
            <person name="Stajich J.E."/>
        </authorList>
    </citation>
    <scope>NUCLEOTIDE SEQUENCE</scope>
    <source>
        <strain evidence="1">Berkeley</strain>
    </source>
</reference>
<evidence type="ECO:0000313" key="1">
    <source>
        <dbReference type="EMBL" id="KAJ9051264.1"/>
    </source>
</evidence>